<dbReference type="InterPro" id="IPR057670">
    <property type="entry name" value="SH3_retrovirus"/>
</dbReference>
<dbReference type="Proteomes" id="UP001374535">
    <property type="component" value="Chromosome 1"/>
</dbReference>
<sequence length="522" mass="59645">MISATPNSEISLQMTKSYALNEEMRRKKQDTSSHSEVLVTDNRVRSLKKEHNISRDKSRSKSKSQYKNVECHSCHKIGHIKKNCFFWKKESKDKKGKQREKDFDDGDHVITTTCGDLVCLCDYDTINLVSDESMWIIDSGVTLHVTSRKKLFTSYTPDDFGVLKMGNDGVSKVIGVSDGHLQSNIRMQLFLRGVKHAQDVRFNLISLQVVDDGGYDNHFGSAKWKLTKGLVAKDNVNVVYMESFLGDRRLGHIRLKSAELEKCSHCMAGKQTRVSFKKHSPSMKSEFLEFVHFDVCGLLKSSKKLKCIRINNGGEHIRPFAVYCRQYGIAHEKTSPKTPLLNDLTERINRTLIERVRCILSEAKLAKHFWGEALLTSVRFINLSSAIALNSEVLDKTWFDKNVTYDHLLVFGCKAFVHVPKDERFKLDVKTRQCIFIGFDQTIEDIDKVEKSTPKEDGHVADFDRIQLSVKDLDIDVHDDEHHDDTDNKQVGDGLNDPINNVDEEEHDMSQYESLGDEPELP</sequence>
<reference evidence="6 7" key="1">
    <citation type="journal article" date="2023" name="Life. Sci Alliance">
        <title>Evolutionary insights into 3D genome organization and epigenetic landscape of Vigna mungo.</title>
        <authorList>
            <person name="Junaid A."/>
            <person name="Singh B."/>
            <person name="Bhatia S."/>
        </authorList>
    </citation>
    <scope>NUCLEOTIDE SEQUENCE [LARGE SCALE GENOMIC DNA]</scope>
    <source>
        <strain evidence="6">Urdbean</strain>
    </source>
</reference>
<evidence type="ECO:0000259" key="4">
    <source>
        <dbReference type="PROSITE" id="PS50158"/>
    </source>
</evidence>
<evidence type="ECO:0000313" key="7">
    <source>
        <dbReference type="Proteomes" id="UP001374535"/>
    </source>
</evidence>
<dbReference type="PANTHER" id="PTHR42648:SF28">
    <property type="entry name" value="TRANSPOSON-ENCODED PROTEIN WITH RIBONUCLEASE H-LIKE AND RETROVIRUS ZINC FINGER-LIKE DOMAINS"/>
    <property type="match status" value="1"/>
</dbReference>
<organism evidence="6 7">
    <name type="scientific">Vigna mungo</name>
    <name type="common">Black gram</name>
    <name type="synonym">Phaseolus mungo</name>
    <dbReference type="NCBI Taxonomy" id="3915"/>
    <lineage>
        <taxon>Eukaryota</taxon>
        <taxon>Viridiplantae</taxon>
        <taxon>Streptophyta</taxon>
        <taxon>Embryophyta</taxon>
        <taxon>Tracheophyta</taxon>
        <taxon>Spermatophyta</taxon>
        <taxon>Magnoliopsida</taxon>
        <taxon>eudicotyledons</taxon>
        <taxon>Gunneridae</taxon>
        <taxon>Pentapetalae</taxon>
        <taxon>rosids</taxon>
        <taxon>fabids</taxon>
        <taxon>Fabales</taxon>
        <taxon>Fabaceae</taxon>
        <taxon>Papilionoideae</taxon>
        <taxon>50 kb inversion clade</taxon>
        <taxon>NPAAA clade</taxon>
        <taxon>indigoferoid/millettioid clade</taxon>
        <taxon>Phaseoleae</taxon>
        <taxon>Vigna</taxon>
    </lineage>
</organism>
<dbReference type="Gene3D" id="3.30.420.10">
    <property type="entry name" value="Ribonuclease H-like superfamily/Ribonuclease H"/>
    <property type="match status" value="1"/>
</dbReference>
<dbReference type="InterPro" id="IPR036875">
    <property type="entry name" value="Znf_CCHC_sf"/>
</dbReference>
<dbReference type="PANTHER" id="PTHR42648">
    <property type="entry name" value="TRANSPOSASE, PUTATIVE-RELATED"/>
    <property type="match status" value="1"/>
</dbReference>
<accession>A0AAQ3PGF7</accession>
<gene>
    <name evidence="6" type="ORF">V8G54_004456</name>
</gene>
<dbReference type="EMBL" id="CP144700">
    <property type="protein sequence ID" value="WVZ25912.1"/>
    <property type="molecule type" value="Genomic_DNA"/>
</dbReference>
<dbReference type="SUPFAM" id="SSF53098">
    <property type="entry name" value="Ribonuclease H-like"/>
    <property type="match status" value="1"/>
</dbReference>
<name>A0AAQ3PGF7_VIGMU</name>
<keyword evidence="1" id="KW-0378">Hydrolase</keyword>
<dbReference type="InterPro" id="IPR039537">
    <property type="entry name" value="Retrotran_Ty1/copia-like"/>
</dbReference>
<evidence type="ECO:0000256" key="1">
    <source>
        <dbReference type="ARBA" id="ARBA00022670"/>
    </source>
</evidence>
<feature type="domain" description="Integrase catalytic" evidence="5">
    <location>
        <begin position="308"/>
        <end position="402"/>
    </location>
</feature>
<dbReference type="AlphaFoldDB" id="A0AAQ3PGF7"/>
<evidence type="ECO:0000313" key="6">
    <source>
        <dbReference type="EMBL" id="WVZ25912.1"/>
    </source>
</evidence>
<protein>
    <recommendedName>
        <fullName evidence="8">Integrase catalytic domain-containing protein</fullName>
    </recommendedName>
</protein>
<evidence type="ECO:0008006" key="8">
    <source>
        <dbReference type="Google" id="ProtNLM"/>
    </source>
</evidence>
<dbReference type="GO" id="GO:0015074">
    <property type="term" value="P:DNA integration"/>
    <property type="evidence" value="ECO:0007669"/>
    <property type="project" value="InterPro"/>
</dbReference>
<dbReference type="InterPro" id="IPR001878">
    <property type="entry name" value="Znf_CCHC"/>
</dbReference>
<dbReference type="PROSITE" id="PS50158">
    <property type="entry name" value="ZF_CCHC"/>
    <property type="match status" value="1"/>
</dbReference>
<evidence type="ECO:0000256" key="3">
    <source>
        <dbReference type="SAM" id="MobiDB-lite"/>
    </source>
</evidence>
<proteinExistence type="predicted"/>
<evidence type="ECO:0000256" key="2">
    <source>
        <dbReference type="PROSITE-ProRule" id="PRU00047"/>
    </source>
</evidence>
<dbReference type="InterPro" id="IPR036397">
    <property type="entry name" value="RNaseH_sf"/>
</dbReference>
<keyword evidence="1" id="KW-0645">Protease</keyword>
<dbReference type="GO" id="GO:0008270">
    <property type="term" value="F:zinc ion binding"/>
    <property type="evidence" value="ECO:0007669"/>
    <property type="project" value="UniProtKB-KW"/>
</dbReference>
<evidence type="ECO:0000259" key="5">
    <source>
        <dbReference type="PROSITE" id="PS50994"/>
    </source>
</evidence>
<feature type="region of interest" description="Disordered" evidence="3">
    <location>
        <begin position="477"/>
        <end position="522"/>
    </location>
</feature>
<dbReference type="GO" id="GO:0008233">
    <property type="term" value="F:peptidase activity"/>
    <property type="evidence" value="ECO:0007669"/>
    <property type="project" value="UniProtKB-KW"/>
</dbReference>
<dbReference type="SUPFAM" id="SSF57756">
    <property type="entry name" value="Retrovirus zinc finger-like domains"/>
    <property type="match status" value="1"/>
</dbReference>
<dbReference type="InterPro" id="IPR054722">
    <property type="entry name" value="PolX-like_BBD"/>
</dbReference>
<keyword evidence="7" id="KW-1185">Reference proteome</keyword>
<dbReference type="Pfam" id="PF22936">
    <property type="entry name" value="Pol_BBD"/>
    <property type="match status" value="1"/>
</dbReference>
<keyword evidence="2" id="KW-0862">Zinc</keyword>
<dbReference type="Pfam" id="PF25597">
    <property type="entry name" value="SH3_retrovirus"/>
    <property type="match status" value="1"/>
</dbReference>
<feature type="domain" description="CCHC-type" evidence="4">
    <location>
        <begin position="71"/>
        <end position="84"/>
    </location>
</feature>
<dbReference type="InterPro" id="IPR012337">
    <property type="entry name" value="RNaseH-like_sf"/>
</dbReference>
<dbReference type="PROSITE" id="PS50994">
    <property type="entry name" value="INTEGRASE"/>
    <property type="match status" value="1"/>
</dbReference>
<dbReference type="GO" id="GO:0003676">
    <property type="term" value="F:nucleic acid binding"/>
    <property type="evidence" value="ECO:0007669"/>
    <property type="project" value="InterPro"/>
</dbReference>
<keyword evidence="2" id="KW-0863">Zinc-finger</keyword>
<keyword evidence="2" id="KW-0479">Metal-binding</keyword>
<dbReference type="InterPro" id="IPR001584">
    <property type="entry name" value="Integrase_cat-core"/>
</dbReference>
<dbReference type="GO" id="GO:0006508">
    <property type="term" value="P:proteolysis"/>
    <property type="evidence" value="ECO:0007669"/>
    <property type="project" value="UniProtKB-KW"/>
</dbReference>
<feature type="compositionally biased region" description="Basic and acidic residues" evidence="3">
    <location>
        <begin position="477"/>
        <end position="490"/>
    </location>
</feature>